<organism evidence="6 7">
    <name type="scientific">Candidatus Nitrotoga arctica</name>
    <dbReference type="NCBI Taxonomy" id="453162"/>
    <lineage>
        <taxon>Bacteria</taxon>
        <taxon>Pseudomonadati</taxon>
        <taxon>Pseudomonadota</taxon>
        <taxon>Betaproteobacteria</taxon>
        <taxon>Nitrosomonadales</taxon>
        <taxon>Gallionellaceae</taxon>
        <taxon>Candidatus Nitrotoga</taxon>
    </lineage>
</organism>
<dbReference type="InterPro" id="IPR052719">
    <property type="entry name" value="CvpA-like"/>
</dbReference>
<feature type="transmembrane region" description="Helical" evidence="5">
    <location>
        <begin position="31"/>
        <end position="51"/>
    </location>
</feature>
<evidence type="ECO:0000256" key="3">
    <source>
        <dbReference type="ARBA" id="ARBA00022989"/>
    </source>
</evidence>
<dbReference type="PANTHER" id="PTHR36926">
    <property type="entry name" value="COLICIN V PRODUCTION PROTEIN"/>
    <property type="match status" value="1"/>
</dbReference>
<evidence type="ECO:0000313" key="6">
    <source>
        <dbReference type="EMBL" id="CAG9932186.1"/>
    </source>
</evidence>
<name>A0ABM8YXD8_9PROT</name>
<evidence type="ECO:0000256" key="4">
    <source>
        <dbReference type="ARBA" id="ARBA00023136"/>
    </source>
</evidence>
<evidence type="ECO:0000256" key="5">
    <source>
        <dbReference type="SAM" id="Phobius"/>
    </source>
</evidence>
<dbReference type="Proteomes" id="UP000839052">
    <property type="component" value="Chromosome"/>
</dbReference>
<sequence length="166" mass="18548">MTWFDYTVIIIAVWSVLLGWWRGFVYEVLSLLGWVAAYAVARWQAVNLAALMPAELGIDAIKVTVAFILLFVATLIVSGIVIWLLSKLIKFTGLGWIDGLFGSLFGMLRGMLLVLMLVLLAGLTDLPKKPFWREAKLSKPLESMALASLVWLPDSVARRVHFGLRK</sequence>
<keyword evidence="2 5" id="KW-0812">Transmembrane</keyword>
<dbReference type="Pfam" id="PF02674">
    <property type="entry name" value="Colicin_V"/>
    <property type="match status" value="1"/>
</dbReference>
<evidence type="ECO:0000256" key="1">
    <source>
        <dbReference type="ARBA" id="ARBA00004141"/>
    </source>
</evidence>
<evidence type="ECO:0000313" key="7">
    <source>
        <dbReference type="Proteomes" id="UP000839052"/>
    </source>
</evidence>
<dbReference type="EMBL" id="OU912926">
    <property type="protein sequence ID" value="CAG9932186.1"/>
    <property type="molecule type" value="Genomic_DNA"/>
</dbReference>
<feature type="transmembrane region" description="Helical" evidence="5">
    <location>
        <begin position="7"/>
        <end position="25"/>
    </location>
</feature>
<keyword evidence="4 5" id="KW-0472">Membrane</keyword>
<dbReference type="InterPro" id="IPR003825">
    <property type="entry name" value="Colicin-V_CvpA"/>
</dbReference>
<gene>
    <name evidence="6" type="ORF">NTG6680_0933</name>
</gene>
<dbReference type="RefSeq" id="WP_239796158.1">
    <property type="nucleotide sequence ID" value="NZ_OU912926.1"/>
</dbReference>
<feature type="transmembrane region" description="Helical" evidence="5">
    <location>
        <begin position="100"/>
        <end position="123"/>
    </location>
</feature>
<keyword evidence="7" id="KW-1185">Reference proteome</keyword>
<proteinExistence type="predicted"/>
<dbReference type="PANTHER" id="PTHR36926:SF1">
    <property type="entry name" value="COLICIN V PRODUCTION PROTEIN"/>
    <property type="match status" value="1"/>
</dbReference>
<feature type="transmembrane region" description="Helical" evidence="5">
    <location>
        <begin position="63"/>
        <end position="85"/>
    </location>
</feature>
<keyword evidence="3 5" id="KW-1133">Transmembrane helix</keyword>
<evidence type="ECO:0000256" key="2">
    <source>
        <dbReference type="ARBA" id="ARBA00022692"/>
    </source>
</evidence>
<comment type="subcellular location">
    <subcellularLocation>
        <location evidence="1">Membrane</location>
        <topology evidence="1">Multi-pass membrane protein</topology>
    </subcellularLocation>
</comment>
<protein>
    <submittedName>
        <fullName evidence="6">Colicin V production protein</fullName>
    </submittedName>
</protein>
<accession>A0ABM8YXD8</accession>
<reference evidence="6 7" key="1">
    <citation type="submission" date="2021-10" db="EMBL/GenBank/DDBJ databases">
        <authorList>
            <person name="Koch H."/>
        </authorList>
    </citation>
    <scope>NUCLEOTIDE SEQUENCE [LARGE SCALE GENOMIC DNA]</scope>
    <source>
        <strain evidence="6">6680</strain>
    </source>
</reference>